<organism evidence="2 3">
    <name type="scientific">Symbiobacterium thermophilum</name>
    <dbReference type="NCBI Taxonomy" id="2734"/>
    <lineage>
        <taxon>Bacteria</taxon>
        <taxon>Bacillati</taxon>
        <taxon>Bacillota</taxon>
        <taxon>Clostridia</taxon>
        <taxon>Eubacteriales</taxon>
        <taxon>Symbiobacteriaceae</taxon>
        <taxon>Symbiobacterium</taxon>
    </lineage>
</organism>
<accession>A0A1Y2T7X1</accession>
<gene>
    <name evidence="2" type="ORF">A6D92_03070</name>
</gene>
<dbReference type="PRINTS" id="PR00884">
    <property type="entry name" value="RIBOSOMALHS6"/>
</dbReference>
<evidence type="ECO:0000313" key="3">
    <source>
        <dbReference type="Proteomes" id="UP000194267"/>
    </source>
</evidence>
<dbReference type="Proteomes" id="UP000194267">
    <property type="component" value="Unassembled WGS sequence"/>
</dbReference>
<evidence type="ECO:0000259" key="1">
    <source>
        <dbReference type="Pfam" id="PF01248"/>
    </source>
</evidence>
<evidence type="ECO:0000313" key="2">
    <source>
        <dbReference type="EMBL" id="OTA41886.1"/>
    </source>
</evidence>
<protein>
    <submittedName>
        <fullName evidence="2">50S ribosomal protein L7Ae/L30e/S12e/Gadd45</fullName>
    </submittedName>
</protein>
<dbReference type="Gene3D" id="3.30.1330.30">
    <property type="match status" value="1"/>
</dbReference>
<keyword evidence="2" id="KW-0689">Ribosomal protein</keyword>
<proteinExistence type="predicted"/>
<keyword evidence="2" id="KW-0687">Ribonucleoprotein</keyword>
<name>A0A1Y2T7X1_SYMTR</name>
<dbReference type="Pfam" id="PF01248">
    <property type="entry name" value="Ribosomal_L7Ae"/>
    <property type="match status" value="1"/>
</dbReference>
<dbReference type="SUPFAM" id="SSF55315">
    <property type="entry name" value="L30e-like"/>
    <property type="match status" value="1"/>
</dbReference>
<comment type="caution">
    <text evidence="2">The sequence shown here is derived from an EMBL/GenBank/DDBJ whole genome shotgun (WGS) entry which is preliminary data.</text>
</comment>
<dbReference type="GO" id="GO:0005840">
    <property type="term" value="C:ribosome"/>
    <property type="evidence" value="ECO:0007669"/>
    <property type="project" value="UniProtKB-KW"/>
</dbReference>
<sequence>MSLERLKAASKKTIGTKQTVKAIAKGQARVVFVARDAEEHVLRGVLEAAREKGLEIEEVESMVVLGKACGIEVGAAAAAILEG</sequence>
<dbReference type="EMBL" id="LWLV01000168">
    <property type="protein sequence ID" value="OTA41886.1"/>
    <property type="molecule type" value="Genomic_DNA"/>
</dbReference>
<reference evidence="3" key="1">
    <citation type="submission" date="2016-04" db="EMBL/GenBank/DDBJ databases">
        <authorList>
            <person name="Antunes L.P."/>
            <person name="Martins L.F."/>
            <person name="Pereira R.V."/>
            <person name="Thomas A.M."/>
            <person name="Barbosa D."/>
            <person name="Nascimento L."/>
            <person name="Silva G.M."/>
            <person name="Condomitti G.W."/>
            <person name="Digiampietri L.A."/>
            <person name="Lombardi K.C."/>
            <person name="Ramos P.L."/>
            <person name="Quaggio R.B."/>
            <person name="Oliveira J.C."/>
            <person name="Pascon R.C."/>
            <person name="Cruz J.B."/>
            <person name="Silva A.M."/>
            <person name="Setubal J.C."/>
        </authorList>
    </citation>
    <scope>NUCLEOTIDE SEQUENCE [LARGE SCALE GENOMIC DNA]</scope>
</reference>
<feature type="domain" description="Ribosomal protein eL8/eL30/eS12/Gadd45" evidence="1">
    <location>
        <begin position="6"/>
        <end position="82"/>
    </location>
</feature>
<dbReference type="InterPro" id="IPR029064">
    <property type="entry name" value="Ribosomal_eL30-like_sf"/>
</dbReference>
<dbReference type="InterPro" id="IPR004038">
    <property type="entry name" value="Ribosomal_eL8/eL30/eS12/Gad45"/>
</dbReference>
<dbReference type="AlphaFoldDB" id="A0A1Y2T7X1"/>